<gene>
    <name evidence="1" type="ORF">GGX14DRAFT_387225</name>
</gene>
<dbReference type="Proteomes" id="UP001219525">
    <property type="component" value="Unassembled WGS sequence"/>
</dbReference>
<keyword evidence="2" id="KW-1185">Reference proteome</keyword>
<reference evidence="1" key="1">
    <citation type="submission" date="2023-03" db="EMBL/GenBank/DDBJ databases">
        <title>Massive genome expansion in bonnet fungi (Mycena s.s.) driven by repeated elements and novel gene families across ecological guilds.</title>
        <authorList>
            <consortium name="Lawrence Berkeley National Laboratory"/>
            <person name="Harder C.B."/>
            <person name="Miyauchi S."/>
            <person name="Viragh M."/>
            <person name="Kuo A."/>
            <person name="Thoen E."/>
            <person name="Andreopoulos B."/>
            <person name="Lu D."/>
            <person name="Skrede I."/>
            <person name="Drula E."/>
            <person name="Henrissat B."/>
            <person name="Morin E."/>
            <person name="Kohler A."/>
            <person name="Barry K."/>
            <person name="LaButti K."/>
            <person name="Morin E."/>
            <person name="Salamov A."/>
            <person name="Lipzen A."/>
            <person name="Mereny Z."/>
            <person name="Hegedus B."/>
            <person name="Baldrian P."/>
            <person name="Stursova M."/>
            <person name="Weitz H."/>
            <person name="Taylor A."/>
            <person name="Grigoriev I.V."/>
            <person name="Nagy L.G."/>
            <person name="Martin F."/>
            <person name="Kauserud H."/>
        </authorList>
    </citation>
    <scope>NUCLEOTIDE SEQUENCE</scope>
    <source>
        <strain evidence="1">9144</strain>
    </source>
</reference>
<dbReference type="AlphaFoldDB" id="A0AAD6YNW1"/>
<evidence type="ECO:0000313" key="2">
    <source>
        <dbReference type="Proteomes" id="UP001219525"/>
    </source>
</evidence>
<proteinExistence type="predicted"/>
<organism evidence="1 2">
    <name type="scientific">Mycena pura</name>
    <dbReference type="NCBI Taxonomy" id="153505"/>
    <lineage>
        <taxon>Eukaryota</taxon>
        <taxon>Fungi</taxon>
        <taxon>Dikarya</taxon>
        <taxon>Basidiomycota</taxon>
        <taxon>Agaricomycotina</taxon>
        <taxon>Agaricomycetes</taxon>
        <taxon>Agaricomycetidae</taxon>
        <taxon>Agaricales</taxon>
        <taxon>Marasmiineae</taxon>
        <taxon>Mycenaceae</taxon>
        <taxon>Mycena</taxon>
    </lineage>
</organism>
<evidence type="ECO:0000313" key="1">
    <source>
        <dbReference type="EMBL" id="KAJ7224552.1"/>
    </source>
</evidence>
<sequence length="261" mass="28185">MSQCKLLNQIGFNFVLPGRSSFLFLAIKASARFQRAAPETVSRSRFQSVAGLCSTSNTMRGSSTGGGPVCSVALPSSPNISCISTGVCRLRQLSSTALNTAAGVLRKSATCVRPPTGNILQGERGHVEGGLAEARNVELQVREAPPEGKRKIESGAGRGEDVELEAHGAEDPVELYAGPVCRVAGRQETRRHGSHMSVLFQTRTRLEYGKRKITNGGREKTVGLKAYGTQQVSLFSRVRSLRFNVDGDNWYMLDPATRSMI</sequence>
<dbReference type="EMBL" id="JARJCW010000005">
    <property type="protein sequence ID" value="KAJ7224552.1"/>
    <property type="molecule type" value="Genomic_DNA"/>
</dbReference>
<accession>A0AAD6YNW1</accession>
<comment type="caution">
    <text evidence="1">The sequence shown here is derived from an EMBL/GenBank/DDBJ whole genome shotgun (WGS) entry which is preliminary data.</text>
</comment>
<name>A0AAD6YNW1_9AGAR</name>
<protein>
    <submittedName>
        <fullName evidence="1">Uncharacterized protein</fullName>
    </submittedName>
</protein>